<evidence type="ECO:0000313" key="3">
    <source>
        <dbReference type="Proteomes" id="UP000251800"/>
    </source>
</evidence>
<name>A0A383XQC6_9GAMM</name>
<dbReference type="SUPFAM" id="SSF52540">
    <property type="entry name" value="P-loop containing nucleoside triphosphate hydrolases"/>
    <property type="match status" value="1"/>
</dbReference>
<dbReference type="InterPro" id="IPR011604">
    <property type="entry name" value="PDDEXK-like_dom_sf"/>
</dbReference>
<comment type="caution">
    <text evidence="2">The sequence shown here is derived from an EMBL/GenBank/DDBJ whole genome shotgun (WGS) entry which is preliminary data.</text>
</comment>
<feature type="domain" description="PD-(D/E)XK endonuclease-like" evidence="1">
    <location>
        <begin position="527"/>
        <end position="762"/>
    </location>
</feature>
<keyword evidence="3" id="KW-1185">Reference proteome</keyword>
<organism evidence="2 3">
    <name type="scientific">Abyssibacter profundi</name>
    <dbReference type="NCBI Taxonomy" id="2182787"/>
    <lineage>
        <taxon>Bacteria</taxon>
        <taxon>Pseudomonadati</taxon>
        <taxon>Pseudomonadota</taxon>
        <taxon>Gammaproteobacteria</taxon>
        <taxon>Chromatiales</taxon>
        <taxon>Oceanococcaceae</taxon>
        <taxon>Abyssibacter</taxon>
    </lineage>
</organism>
<dbReference type="InterPro" id="IPR038726">
    <property type="entry name" value="PDDEXK_AddAB-type"/>
</dbReference>
<gene>
    <name evidence="2" type="ORF">DEH80_15300</name>
</gene>
<accession>A0A383XQC6</accession>
<evidence type="ECO:0000259" key="1">
    <source>
        <dbReference type="Pfam" id="PF12705"/>
    </source>
</evidence>
<reference evidence="2 3" key="1">
    <citation type="submission" date="2018-05" db="EMBL/GenBank/DDBJ databases">
        <title>Abyssibacter profundi OUC007T gen. nov., sp. nov, a marine bacterium isolated from seawater of the Mariana Trench.</title>
        <authorList>
            <person name="Zhou S."/>
        </authorList>
    </citation>
    <scope>NUCLEOTIDE SEQUENCE [LARGE SCALE GENOMIC DNA]</scope>
    <source>
        <strain evidence="2 3">OUC007</strain>
    </source>
</reference>
<dbReference type="Proteomes" id="UP000251800">
    <property type="component" value="Unassembled WGS sequence"/>
</dbReference>
<dbReference type="AlphaFoldDB" id="A0A383XQC6"/>
<dbReference type="EMBL" id="QEQK01000017">
    <property type="protein sequence ID" value="PWN54830.1"/>
    <property type="molecule type" value="Genomic_DNA"/>
</dbReference>
<dbReference type="Gene3D" id="3.40.50.300">
    <property type="entry name" value="P-loop containing nucleotide triphosphate hydrolases"/>
    <property type="match status" value="1"/>
</dbReference>
<evidence type="ECO:0000313" key="2">
    <source>
        <dbReference type="EMBL" id="PWN54830.1"/>
    </source>
</evidence>
<dbReference type="InterPro" id="IPR027417">
    <property type="entry name" value="P-loop_NTPase"/>
</dbReference>
<sequence>MHHLLAGWRTVRCGSSPLTDWASPTADNSRIAERLHDLQRLQDSADFAMPDDLRVILEITRKRPSPLKTISVIISQHVGYLDEWQKALLQHLRRDSRASAGQLEELVAAYDGQVAASAARSGSTLRAVQDHLFTENVTEYPGESSFSIAGVRDAWESVDVTLTAIQHRLKADPALRPNDFGILLVGGSNTENQLHRVAARYSLPIANAERSVTIPDYGAEAIKLALMGWSDLIPITAAKSLLTNPLMPWSDAVGRELAASLDDRRWGLRFSRELPRSVRSFAEFLLTGLEVQTLPDALHRLIETLDVTQDEHCAARTREVAANVLNAFTSGIRDWDDLITQVSVGARHERLADPVYQDGITILREGHLPWRPVRHLFVLDFVDGHFPTVTGLPQIFSISEWTEIVKGGLRIELPRDSAQRARQVFKSQLKAASDSVTILIPRRDTLGKRVEASSSLYDIAALFGDANDAESLIHELETETGRKHMPQIPAAVPPVGRAPRMVEPKDLRLQQNLLRLNCGEGDPQRPLSPSAMDKMLVSPVGWLLAQLGAEPGLWEPEDFSPGLTGSAAHAVFETLFPVDRRPTVAVIRERTRPLFVAALKRLSPYLLAPQFRIEREYQIGQIQRAAERWLQILETLDASVIEPEIWLQGTWQKLPIHGQADAVIDIPDAGLVIVDFKNSSHKKYFARMESGMDLQASMYRTMMETGAPKPRRGTAVVLPENRPLCGILYFTLRDGTVSADFQPAVSMRDWRSTSVDVAEHASKALKARVRDATRGCVRIPRKSELDAWADNGVPMFAIDASPLTQRLLIDDSGDKA</sequence>
<dbReference type="Gene3D" id="3.90.320.10">
    <property type="match status" value="1"/>
</dbReference>
<protein>
    <recommendedName>
        <fullName evidence="1">PD-(D/E)XK endonuclease-like domain-containing protein</fullName>
    </recommendedName>
</protein>
<proteinExistence type="predicted"/>
<dbReference type="Pfam" id="PF12705">
    <property type="entry name" value="PDDEXK_1"/>
    <property type="match status" value="1"/>
</dbReference>